<dbReference type="Pfam" id="PF04471">
    <property type="entry name" value="Mrr_cat"/>
    <property type="match status" value="1"/>
</dbReference>
<dbReference type="PANTHER" id="PTHR30015:SF6">
    <property type="entry name" value="SLL1429 PROTEIN"/>
    <property type="match status" value="1"/>
</dbReference>
<comment type="caution">
    <text evidence="4">The sequence shown here is derived from an EMBL/GenBank/DDBJ whole genome shotgun (WGS) entry which is preliminary data.</text>
</comment>
<feature type="transmembrane region" description="Helical" evidence="2">
    <location>
        <begin position="21"/>
        <end position="40"/>
    </location>
</feature>
<protein>
    <submittedName>
        <fullName evidence="4">Restriction endonuclease</fullName>
    </submittedName>
</protein>
<dbReference type="EMBL" id="JBHSCF010000029">
    <property type="protein sequence ID" value="MFC4187900.1"/>
    <property type="molecule type" value="Genomic_DNA"/>
</dbReference>
<evidence type="ECO:0000313" key="5">
    <source>
        <dbReference type="Proteomes" id="UP001595871"/>
    </source>
</evidence>
<keyword evidence="4" id="KW-0540">Nuclease</keyword>
<keyword evidence="4" id="KW-0255">Endonuclease</keyword>
<keyword evidence="4" id="KW-0378">Hydrolase</keyword>
<organism evidence="4 5">
    <name type="scientific">Streptomyces flavovirens</name>
    <dbReference type="NCBI Taxonomy" id="52258"/>
    <lineage>
        <taxon>Bacteria</taxon>
        <taxon>Bacillati</taxon>
        <taxon>Actinomycetota</taxon>
        <taxon>Actinomycetes</taxon>
        <taxon>Kitasatosporales</taxon>
        <taxon>Streptomycetaceae</taxon>
        <taxon>Streptomyces</taxon>
    </lineage>
</organism>
<dbReference type="InterPro" id="IPR007560">
    <property type="entry name" value="Restrct_endonuc_IV_Mrr"/>
</dbReference>
<dbReference type="PANTHER" id="PTHR30015">
    <property type="entry name" value="MRR RESTRICTION SYSTEM PROTEIN"/>
    <property type="match status" value="1"/>
</dbReference>
<proteinExistence type="predicted"/>
<dbReference type="InterPro" id="IPR011335">
    <property type="entry name" value="Restrct_endonuc-II-like"/>
</dbReference>
<name>A0ABV8N776_9ACTN</name>
<gene>
    <name evidence="4" type="ORF">ACFO3R_16190</name>
</gene>
<dbReference type="Gene3D" id="3.40.1350.10">
    <property type="match status" value="1"/>
</dbReference>
<feature type="compositionally biased region" description="Pro residues" evidence="1">
    <location>
        <begin position="103"/>
        <end position="123"/>
    </location>
</feature>
<dbReference type="Proteomes" id="UP001595871">
    <property type="component" value="Unassembled WGS sequence"/>
</dbReference>
<evidence type="ECO:0000256" key="2">
    <source>
        <dbReference type="SAM" id="Phobius"/>
    </source>
</evidence>
<feature type="domain" description="Restriction endonuclease type IV Mrr" evidence="3">
    <location>
        <begin position="134"/>
        <end position="245"/>
    </location>
</feature>
<dbReference type="GO" id="GO:0004519">
    <property type="term" value="F:endonuclease activity"/>
    <property type="evidence" value="ECO:0007669"/>
    <property type="project" value="UniProtKB-KW"/>
</dbReference>
<keyword evidence="2" id="KW-1133">Transmembrane helix</keyword>
<feature type="region of interest" description="Disordered" evidence="1">
    <location>
        <begin position="103"/>
        <end position="128"/>
    </location>
</feature>
<accession>A0ABV8N776</accession>
<keyword evidence="2" id="KW-0472">Membrane</keyword>
<keyword evidence="5" id="KW-1185">Reference proteome</keyword>
<evidence type="ECO:0000313" key="4">
    <source>
        <dbReference type="EMBL" id="MFC4187900.1"/>
    </source>
</evidence>
<dbReference type="InterPro" id="IPR011856">
    <property type="entry name" value="tRNA_endonuc-like_dom_sf"/>
</dbReference>
<sequence length="266" mass="27573">MPIPMRGRVRGSRRSTFDVRRTALGFVLLAVLVCGVGLTLRTALASAERHPVPAAAVLVVLVTGAVALLRRRRNRRAAARGAVAAVETAYEVVDAALAEPAPAEPAPAYEPAPPACEPAPPAAGPAASEPVDWEAMDPYDFEEAVAALCRRDGCPDAEVVGGAGDLGADVVATTPDGRRLVVQCKRYTAENKVGSQDLQRFGGTCYAVHGASTAVVVTTSTFTEPALEYAAQCGIVCVDLAGLTAWGEDGAPLPWHTRPAALPVEG</sequence>
<feature type="transmembrane region" description="Helical" evidence="2">
    <location>
        <begin position="52"/>
        <end position="70"/>
    </location>
</feature>
<reference evidence="5" key="1">
    <citation type="journal article" date="2019" name="Int. J. Syst. Evol. Microbiol.">
        <title>The Global Catalogue of Microorganisms (GCM) 10K type strain sequencing project: providing services to taxonomists for standard genome sequencing and annotation.</title>
        <authorList>
            <consortium name="The Broad Institute Genomics Platform"/>
            <consortium name="The Broad Institute Genome Sequencing Center for Infectious Disease"/>
            <person name="Wu L."/>
            <person name="Ma J."/>
        </authorList>
    </citation>
    <scope>NUCLEOTIDE SEQUENCE [LARGE SCALE GENOMIC DNA]</scope>
    <source>
        <strain evidence="5">CCM 3243</strain>
    </source>
</reference>
<evidence type="ECO:0000256" key="1">
    <source>
        <dbReference type="SAM" id="MobiDB-lite"/>
    </source>
</evidence>
<dbReference type="SUPFAM" id="SSF52980">
    <property type="entry name" value="Restriction endonuclease-like"/>
    <property type="match status" value="1"/>
</dbReference>
<dbReference type="InterPro" id="IPR052906">
    <property type="entry name" value="Type_IV_Methyl-Rstrct_Enzyme"/>
</dbReference>
<evidence type="ECO:0000259" key="3">
    <source>
        <dbReference type="Pfam" id="PF04471"/>
    </source>
</evidence>
<keyword evidence="2" id="KW-0812">Transmembrane</keyword>
<dbReference type="RefSeq" id="WP_200695822.1">
    <property type="nucleotide sequence ID" value="NZ_BAAAYA010000016.1"/>
</dbReference>